<dbReference type="Pfam" id="PF18947">
    <property type="entry name" value="HAMP_2"/>
    <property type="match status" value="1"/>
</dbReference>
<comment type="caution">
    <text evidence="7">The sequence shown here is derived from an EMBL/GenBank/DDBJ whole genome shotgun (WGS) entry which is preliminary data.</text>
</comment>
<dbReference type="InterPro" id="IPR047347">
    <property type="entry name" value="YvaQ-like_sensor"/>
</dbReference>
<dbReference type="CDD" id="cd17528">
    <property type="entry name" value="HAMP_III"/>
    <property type="match status" value="1"/>
</dbReference>
<dbReference type="SMART" id="SM00283">
    <property type="entry name" value="MA"/>
    <property type="match status" value="1"/>
</dbReference>
<dbReference type="CDD" id="cd19411">
    <property type="entry name" value="MCP2201-like_sensor"/>
    <property type="match status" value="1"/>
</dbReference>
<accession>A0ABY0ISU7</accession>
<evidence type="ECO:0000256" key="4">
    <source>
        <dbReference type="SAM" id="MobiDB-lite"/>
    </source>
</evidence>
<dbReference type="Pfam" id="PF00015">
    <property type="entry name" value="MCPsignal"/>
    <property type="match status" value="1"/>
</dbReference>
<evidence type="ECO:0000256" key="3">
    <source>
        <dbReference type="PROSITE-ProRule" id="PRU00284"/>
    </source>
</evidence>
<dbReference type="PROSITE" id="PS50885">
    <property type="entry name" value="HAMP"/>
    <property type="match status" value="1"/>
</dbReference>
<dbReference type="PROSITE" id="PS50111">
    <property type="entry name" value="CHEMOTAXIS_TRANSDUC_2"/>
    <property type="match status" value="1"/>
</dbReference>
<sequence length="723" mass="77620">MTLKQRLILLISSAALGLIVLAGLSAYQIERVFTITNYSNVNSLPSVRVLQEAYVPLASIRAQVWQHITLEDKGRMAEIEGRINTNMAKLEDSLKRYESLVSDEKDRQLLRDDRDALEAYRQVREQTMALSRENRMAQARDYLLANQAAFNRINDAFLAHLQYNLDLGTQSAKEAESLSSAAEWQSAVLSGITLVLVVGLGILIMRSVSRQLGADPAMVAACVDRVAQGDLSQDIPLEGVDKDALLANVVRMQTAVRSLIDDMNHMSREHDLGDIDVIVPVEKYQGGFRTVAEGVNNMVGGHIAVKKKAMACVAEFGKGNFEAPMEQLPGKKVFINHVIEQVRANLKALIEDTSTLATAALQGRLETRANAERHTGDFRRIVVGINDTLDAIVTPLNEAMRVLQSVEQGDLTQSINGNYHGKLQDLKDCVNSMVGRLSTVVAEVRTAADALSNASEQISGTSQALSSAASQQSSSVEETSASMEQMSSSINQNTENASVTDGIASKASTQAVDGGKAVTDTVAAMKSIAAKIGIIDDIAYQTNLLALNAAIEAARAGDHGKGFAVVAAEVRKLAERSQVAAQEIGQVAGNSVSLAEHAGKLLDEIVPSIKKTSDLVQEITAASKEQALGVGQINSAMSQLTQTTQQNAASSEELAATAEEMTGQAEQLQQLMGFFNTGHGTTQRNVQVRGTKKSGQAPRQASRQESWESASAEVEAGGDFVQF</sequence>
<keyword evidence="1" id="KW-0145">Chemotaxis</keyword>
<evidence type="ECO:0000256" key="1">
    <source>
        <dbReference type="ARBA" id="ARBA00022500"/>
    </source>
</evidence>
<dbReference type="Pfam" id="PF18575">
    <property type="entry name" value="HAMP_N3"/>
    <property type="match status" value="1"/>
</dbReference>
<dbReference type="RefSeq" id="WP_130459037.1">
    <property type="nucleotide sequence ID" value="NZ_SHKM01000001.1"/>
</dbReference>
<keyword evidence="8" id="KW-1185">Reference proteome</keyword>
<dbReference type="Proteomes" id="UP000292136">
    <property type="component" value="Unassembled WGS sequence"/>
</dbReference>
<feature type="domain" description="Methyl-accepting transducer" evidence="5">
    <location>
        <begin position="447"/>
        <end position="662"/>
    </location>
</feature>
<proteinExistence type="inferred from homology"/>
<dbReference type="Pfam" id="PF12729">
    <property type="entry name" value="4HB_MCP_1"/>
    <property type="match status" value="1"/>
</dbReference>
<dbReference type="EMBL" id="SHKM01000001">
    <property type="protein sequence ID" value="RZT90666.1"/>
    <property type="molecule type" value="Genomic_DNA"/>
</dbReference>
<dbReference type="SUPFAM" id="SSF58104">
    <property type="entry name" value="Methyl-accepting chemotaxis protein (MCP) signaling domain"/>
    <property type="match status" value="1"/>
</dbReference>
<evidence type="ECO:0000313" key="7">
    <source>
        <dbReference type="EMBL" id="RZT90666.1"/>
    </source>
</evidence>
<dbReference type="InterPro" id="IPR041395">
    <property type="entry name" value="McpB_HAMP_3rd"/>
</dbReference>
<evidence type="ECO:0000313" key="8">
    <source>
        <dbReference type="Proteomes" id="UP000292136"/>
    </source>
</evidence>
<dbReference type="PANTHER" id="PTHR43531:SF11">
    <property type="entry name" value="METHYL-ACCEPTING CHEMOTAXIS PROTEIN 3"/>
    <property type="match status" value="1"/>
</dbReference>
<dbReference type="Gene3D" id="1.10.287.950">
    <property type="entry name" value="Methyl-accepting chemotaxis protein"/>
    <property type="match status" value="1"/>
</dbReference>
<feature type="compositionally biased region" description="Low complexity" evidence="4">
    <location>
        <begin position="462"/>
        <end position="482"/>
    </location>
</feature>
<dbReference type="InterPro" id="IPR051310">
    <property type="entry name" value="MCP_chemotaxis"/>
</dbReference>
<dbReference type="SMART" id="SM00304">
    <property type="entry name" value="HAMP"/>
    <property type="match status" value="2"/>
</dbReference>
<reference evidence="7 8" key="1">
    <citation type="submission" date="2019-02" db="EMBL/GenBank/DDBJ databases">
        <title>Genomic Encyclopedia of Type Strains, Phase IV (KMG-IV): sequencing the most valuable type-strain genomes for metagenomic binning, comparative biology and taxonomic classification.</title>
        <authorList>
            <person name="Goeker M."/>
        </authorList>
    </citation>
    <scope>NUCLEOTIDE SEQUENCE [LARGE SCALE GENOMIC DNA]</scope>
    <source>
        <strain evidence="7 8">DSM 21223</strain>
    </source>
</reference>
<feature type="region of interest" description="Disordered" evidence="4">
    <location>
        <begin position="679"/>
        <end position="723"/>
    </location>
</feature>
<organism evidence="7 8">
    <name type="scientific">Azospira oryzae</name>
    <dbReference type="NCBI Taxonomy" id="146939"/>
    <lineage>
        <taxon>Bacteria</taxon>
        <taxon>Pseudomonadati</taxon>
        <taxon>Pseudomonadota</taxon>
        <taxon>Betaproteobacteria</taxon>
        <taxon>Rhodocyclales</taxon>
        <taxon>Rhodocyclaceae</taxon>
        <taxon>Azospira</taxon>
    </lineage>
</organism>
<gene>
    <name evidence="7" type="ORF">EV678_1486</name>
</gene>
<protein>
    <submittedName>
        <fullName evidence="7">Methyl-accepting chemotaxis protein</fullName>
    </submittedName>
</protein>
<feature type="compositionally biased region" description="Polar residues" evidence="4">
    <location>
        <begin position="679"/>
        <end position="704"/>
    </location>
</feature>
<feature type="region of interest" description="Disordered" evidence="4">
    <location>
        <begin position="462"/>
        <end position="488"/>
    </location>
</feature>
<evidence type="ECO:0000256" key="2">
    <source>
        <dbReference type="ARBA" id="ARBA00029447"/>
    </source>
</evidence>
<keyword evidence="3" id="KW-0807">Transducer</keyword>
<dbReference type="InterPro" id="IPR003660">
    <property type="entry name" value="HAMP_dom"/>
</dbReference>
<dbReference type="InterPro" id="IPR024478">
    <property type="entry name" value="HlyB_4HB_MCP"/>
</dbReference>
<evidence type="ECO:0000259" key="5">
    <source>
        <dbReference type="PROSITE" id="PS50111"/>
    </source>
</evidence>
<comment type="similarity">
    <text evidence="2">Belongs to the methyl-accepting chemotaxis (MCP) protein family.</text>
</comment>
<evidence type="ECO:0000259" key="6">
    <source>
        <dbReference type="PROSITE" id="PS50885"/>
    </source>
</evidence>
<dbReference type="CDD" id="cd17527">
    <property type="entry name" value="HAMP_II"/>
    <property type="match status" value="1"/>
</dbReference>
<dbReference type="InterPro" id="IPR004089">
    <property type="entry name" value="MCPsignal_dom"/>
</dbReference>
<name>A0ABY0ISU7_9RHOO</name>
<dbReference type="Gene3D" id="1.20.120.1530">
    <property type="match status" value="2"/>
</dbReference>
<dbReference type="PANTHER" id="PTHR43531">
    <property type="entry name" value="PROTEIN ICFG"/>
    <property type="match status" value="1"/>
</dbReference>
<feature type="domain" description="HAMP" evidence="6">
    <location>
        <begin position="390"/>
        <end position="442"/>
    </location>
</feature>
<dbReference type="CDD" id="cd11386">
    <property type="entry name" value="MCP_signal"/>
    <property type="match status" value="1"/>
</dbReference>